<dbReference type="Gene3D" id="3.20.20.80">
    <property type="entry name" value="Glycosidases"/>
    <property type="match status" value="1"/>
</dbReference>
<reference evidence="4 5" key="1">
    <citation type="submission" date="2018-10" db="EMBL/GenBank/DDBJ databases">
        <title>Fifty Aureobasidium pullulans genomes reveal a recombining polyextremotolerant generalist.</title>
        <authorList>
            <person name="Gostincar C."/>
            <person name="Turk M."/>
            <person name="Zajc J."/>
            <person name="Gunde-Cimerman N."/>
        </authorList>
    </citation>
    <scope>NUCLEOTIDE SEQUENCE [LARGE SCALE GENOMIC DNA]</scope>
    <source>
        <strain evidence="4 5">EXF-1645</strain>
    </source>
</reference>
<evidence type="ECO:0000313" key="4">
    <source>
        <dbReference type="EMBL" id="TIA31245.1"/>
    </source>
</evidence>
<feature type="signal peptide" evidence="2">
    <location>
        <begin position="1"/>
        <end position="15"/>
    </location>
</feature>
<dbReference type="PANTHER" id="PTHR11177:SF378">
    <property type="entry name" value="CHITINASE"/>
    <property type="match status" value="1"/>
</dbReference>
<dbReference type="InterPro" id="IPR011583">
    <property type="entry name" value="Chitinase_II/V-like_cat"/>
</dbReference>
<accession>A0A4T0BH06</accession>
<feature type="chain" id="PRO_5020948953" description="chitinase" evidence="2">
    <location>
        <begin position="16"/>
        <end position="395"/>
    </location>
</feature>
<keyword evidence="4" id="KW-0378">Hydrolase</keyword>
<dbReference type="GO" id="GO:0008061">
    <property type="term" value="F:chitin binding"/>
    <property type="evidence" value="ECO:0007669"/>
    <property type="project" value="InterPro"/>
</dbReference>
<dbReference type="Proteomes" id="UP000308724">
    <property type="component" value="Unassembled WGS sequence"/>
</dbReference>
<dbReference type="EC" id="3.2.1.14" evidence="1"/>
<dbReference type="AlphaFoldDB" id="A0A4T0BH06"/>
<name>A0A4T0BH06_AURPU</name>
<dbReference type="InterPro" id="IPR050314">
    <property type="entry name" value="Glycosyl_Hydrlase_18"/>
</dbReference>
<dbReference type="Pfam" id="PF00704">
    <property type="entry name" value="Glyco_hydro_18"/>
    <property type="match status" value="1"/>
</dbReference>
<gene>
    <name evidence="4" type="ORF">D6C78_09059</name>
</gene>
<dbReference type="InterPro" id="IPR017853">
    <property type="entry name" value="GH"/>
</dbReference>
<evidence type="ECO:0000259" key="3">
    <source>
        <dbReference type="PROSITE" id="PS51910"/>
    </source>
</evidence>
<dbReference type="PANTHER" id="PTHR11177">
    <property type="entry name" value="CHITINASE"/>
    <property type="match status" value="1"/>
</dbReference>
<sequence length="395" mass="44032">MLLVLIAALAYVSQASRYVLYLTAQHEVYPPAVHIADVTHVTLAFMKSSIFNGKPPSKWPLFTDVETVRKKFPKKDLAVLIAIGGWGDTRGFSAAAASQMGRKAFAENIKAMLDSTGADGVDLDWEYPGGNGEDYKQITNSEKSWEVGVYPKLLAEIRAAIGPDKIMSAAVPPMNSWDFGEQGKPIDIQVAFTKDTLVEAMKYLDYVNIMTYDLMNRRDNVTAHHTGIDNSLIAIDTYLNNGVPAEKANLGFAFYVKWFRTTEECAQKALGCKTVEMEDPKTGRDLGQSGAFSWHDKIPTELKKSFEKAVPNAMYDDDGNYYWDAEEKIFWSWDTPASMAKKFPAIVQPRKLGGVFAWGLGEDANAFIHLKTLNAVFRKYLKLKPKGTRPAKDEL</sequence>
<protein>
    <recommendedName>
        <fullName evidence="1">chitinase</fullName>
        <ecNumber evidence="1">3.2.1.14</ecNumber>
    </recommendedName>
</protein>
<comment type="caution">
    <text evidence="4">The sequence shown here is derived from an EMBL/GenBank/DDBJ whole genome shotgun (WGS) entry which is preliminary data.</text>
</comment>
<feature type="domain" description="GH18" evidence="3">
    <location>
        <begin position="16"/>
        <end position="380"/>
    </location>
</feature>
<dbReference type="SMART" id="SM00636">
    <property type="entry name" value="Glyco_18"/>
    <property type="match status" value="1"/>
</dbReference>
<dbReference type="SUPFAM" id="SSF51445">
    <property type="entry name" value="(Trans)glycosidases"/>
    <property type="match status" value="1"/>
</dbReference>
<dbReference type="GO" id="GO:0005576">
    <property type="term" value="C:extracellular region"/>
    <property type="evidence" value="ECO:0007669"/>
    <property type="project" value="TreeGrafter"/>
</dbReference>
<keyword evidence="2" id="KW-0732">Signal</keyword>
<evidence type="ECO:0000256" key="1">
    <source>
        <dbReference type="ARBA" id="ARBA00012729"/>
    </source>
</evidence>
<dbReference type="GO" id="GO:0005975">
    <property type="term" value="P:carbohydrate metabolic process"/>
    <property type="evidence" value="ECO:0007669"/>
    <property type="project" value="InterPro"/>
</dbReference>
<dbReference type="GO" id="GO:0008843">
    <property type="term" value="F:endochitinase activity"/>
    <property type="evidence" value="ECO:0007669"/>
    <property type="project" value="UniProtKB-EC"/>
</dbReference>
<evidence type="ECO:0000256" key="2">
    <source>
        <dbReference type="SAM" id="SignalP"/>
    </source>
</evidence>
<organism evidence="4 5">
    <name type="scientific">Aureobasidium pullulans</name>
    <name type="common">Black yeast</name>
    <name type="synonym">Pullularia pullulans</name>
    <dbReference type="NCBI Taxonomy" id="5580"/>
    <lineage>
        <taxon>Eukaryota</taxon>
        <taxon>Fungi</taxon>
        <taxon>Dikarya</taxon>
        <taxon>Ascomycota</taxon>
        <taxon>Pezizomycotina</taxon>
        <taxon>Dothideomycetes</taxon>
        <taxon>Dothideomycetidae</taxon>
        <taxon>Dothideales</taxon>
        <taxon>Saccotheciaceae</taxon>
        <taxon>Aureobasidium</taxon>
    </lineage>
</organism>
<proteinExistence type="predicted"/>
<dbReference type="InterPro" id="IPR001223">
    <property type="entry name" value="Glyco_hydro18_cat"/>
</dbReference>
<dbReference type="PROSITE" id="PS51910">
    <property type="entry name" value="GH18_2"/>
    <property type="match status" value="1"/>
</dbReference>
<dbReference type="GO" id="GO:0006032">
    <property type="term" value="P:chitin catabolic process"/>
    <property type="evidence" value="ECO:0007669"/>
    <property type="project" value="TreeGrafter"/>
</dbReference>
<evidence type="ECO:0000313" key="5">
    <source>
        <dbReference type="Proteomes" id="UP000308724"/>
    </source>
</evidence>
<dbReference type="EMBL" id="QZBZ01000302">
    <property type="protein sequence ID" value="TIA31245.1"/>
    <property type="molecule type" value="Genomic_DNA"/>
</dbReference>